<sequence length="198" mass="22464">MVFSSASSVPLHVMAGRPLFLFPWGFHSRACFAMLLLPVLQVWPIHRHFLSEMVTMISSCFVLSQSSSLDTFSGRPPDGKYMSLAFLDEDFELPVQRLCSFPCLKAVEQHCLHAEYFFQIITHVMIGSMRHAGRGLDTPTLKVARGYILVKKWSFDVSNQHEKVPCRHILFVFRFPGALAPRPSPLCSLFLDFESVKA</sequence>
<dbReference type="EMBL" id="JAEAOA010000409">
    <property type="protein sequence ID" value="KAK3598524.1"/>
    <property type="molecule type" value="Genomic_DNA"/>
</dbReference>
<accession>A0AAE0SUY4</accession>
<dbReference type="AlphaFoldDB" id="A0AAE0SUY4"/>
<evidence type="ECO:0000313" key="1">
    <source>
        <dbReference type="EMBL" id="KAK3598524.1"/>
    </source>
</evidence>
<comment type="caution">
    <text evidence="1">The sequence shown here is derived from an EMBL/GenBank/DDBJ whole genome shotgun (WGS) entry which is preliminary data.</text>
</comment>
<name>A0AAE0SUY4_9BIVA</name>
<gene>
    <name evidence="1" type="ORF">CHS0354_005805</name>
</gene>
<proteinExistence type="predicted"/>
<reference evidence="1" key="2">
    <citation type="journal article" date="2021" name="Genome Biol. Evol.">
        <title>Developing a high-quality reference genome for a parasitic bivalve with doubly uniparental inheritance (Bivalvia: Unionida).</title>
        <authorList>
            <person name="Smith C.H."/>
        </authorList>
    </citation>
    <scope>NUCLEOTIDE SEQUENCE</scope>
    <source>
        <strain evidence="1">CHS0354</strain>
        <tissue evidence="1">Mantle</tissue>
    </source>
</reference>
<dbReference type="Proteomes" id="UP001195483">
    <property type="component" value="Unassembled WGS sequence"/>
</dbReference>
<keyword evidence="2" id="KW-1185">Reference proteome</keyword>
<organism evidence="1 2">
    <name type="scientific">Potamilus streckersoni</name>
    <dbReference type="NCBI Taxonomy" id="2493646"/>
    <lineage>
        <taxon>Eukaryota</taxon>
        <taxon>Metazoa</taxon>
        <taxon>Spiralia</taxon>
        <taxon>Lophotrochozoa</taxon>
        <taxon>Mollusca</taxon>
        <taxon>Bivalvia</taxon>
        <taxon>Autobranchia</taxon>
        <taxon>Heteroconchia</taxon>
        <taxon>Palaeoheterodonta</taxon>
        <taxon>Unionida</taxon>
        <taxon>Unionoidea</taxon>
        <taxon>Unionidae</taxon>
        <taxon>Ambleminae</taxon>
        <taxon>Lampsilini</taxon>
        <taxon>Potamilus</taxon>
    </lineage>
</organism>
<reference evidence="1" key="1">
    <citation type="journal article" date="2021" name="Genome Biol. Evol.">
        <title>A High-Quality Reference Genome for a Parasitic Bivalve with Doubly Uniparental Inheritance (Bivalvia: Unionida).</title>
        <authorList>
            <person name="Smith C.H."/>
        </authorList>
    </citation>
    <scope>NUCLEOTIDE SEQUENCE</scope>
    <source>
        <strain evidence="1">CHS0354</strain>
    </source>
</reference>
<protein>
    <submittedName>
        <fullName evidence="1">Uncharacterized protein</fullName>
    </submittedName>
</protein>
<evidence type="ECO:0000313" key="2">
    <source>
        <dbReference type="Proteomes" id="UP001195483"/>
    </source>
</evidence>
<reference evidence="1" key="3">
    <citation type="submission" date="2023-05" db="EMBL/GenBank/DDBJ databases">
        <authorList>
            <person name="Smith C.H."/>
        </authorList>
    </citation>
    <scope>NUCLEOTIDE SEQUENCE</scope>
    <source>
        <strain evidence="1">CHS0354</strain>
        <tissue evidence="1">Mantle</tissue>
    </source>
</reference>